<feature type="transmembrane region" description="Helical" evidence="13">
    <location>
        <begin position="553"/>
        <end position="571"/>
    </location>
</feature>
<dbReference type="GO" id="GO:0005216">
    <property type="term" value="F:monoatomic ion channel activity"/>
    <property type="evidence" value="ECO:0007669"/>
    <property type="project" value="InterPro"/>
</dbReference>
<keyword evidence="6" id="KW-0677">Repeat</keyword>
<dbReference type="Gene3D" id="1.10.287.70">
    <property type="match status" value="1"/>
</dbReference>
<evidence type="ECO:0000256" key="6">
    <source>
        <dbReference type="ARBA" id="ARBA00022737"/>
    </source>
</evidence>
<dbReference type="SMART" id="SM00248">
    <property type="entry name" value="ANK"/>
    <property type="match status" value="3"/>
</dbReference>
<feature type="transmembrane region" description="Helical" evidence="13">
    <location>
        <begin position="591"/>
        <end position="616"/>
    </location>
</feature>
<proteinExistence type="predicted"/>
<evidence type="ECO:0000256" key="4">
    <source>
        <dbReference type="ARBA" id="ARBA00022568"/>
    </source>
</evidence>
<dbReference type="GO" id="GO:0005886">
    <property type="term" value="C:plasma membrane"/>
    <property type="evidence" value="ECO:0007669"/>
    <property type="project" value="UniProtKB-SubCell"/>
</dbReference>
<keyword evidence="2" id="KW-0813">Transport</keyword>
<name>A0A7S4R974_9STRA</name>
<feature type="transmembrane region" description="Helical" evidence="13">
    <location>
        <begin position="514"/>
        <end position="532"/>
    </location>
</feature>
<dbReference type="InterPro" id="IPR024862">
    <property type="entry name" value="TRPV"/>
</dbReference>
<keyword evidence="11" id="KW-0407">Ion channel</keyword>
<accession>A0A7S4R974</accession>
<dbReference type="SUPFAM" id="SSF48403">
    <property type="entry name" value="Ankyrin repeat"/>
    <property type="match status" value="1"/>
</dbReference>
<organism evidence="15">
    <name type="scientific">Ditylum brightwellii</name>
    <dbReference type="NCBI Taxonomy" id="49249"/>
    <lineage>
        <taxon>Eukaryota</taxon>
        <taxon>Sar</taxon>
        <taxon>Stramenopiles</taxon>
        <taxon>Ochrophyta</taxon>
        <taxon>Bacillariophyta</taxon>
        <taxon>Mediophyceae</taxon>
        <taxon>Lithodesmiophycidae</taxon>
        <taxon>Lithodesmiales</taxon>
        <taxon>Lithodesmiaceae</taxon>
        <taxon>Ditylum</taxon>
    </lineage>
</organism>
<evidence type="ECO:0000256" key="7">
    <source>
        <dbReference type="ARBA" id="ARBA00022837"/>
    </source>
</evidence>
<evidence type="ECO:0000256" key="11">
    <source>
        <dbReference type="ARBA" id="ARBA00023303"/>
    </source>
</evidence>
<evidence type="ECO:0000256" key="13">
    <source>
        <dbReference type="SAM" id="Phobius"/>
    </source>
</evidence>
<keyword evidence="9" id="KW-0406">Ion transport</keyword>
<evidence type="ECO:0000313" key="15">
    <source>
        <dbReference type="EMBL" id="CAE4607375.1"/>
    </source>
</evidence>
<evidence type="ECO:0000256" key="12">
    <source>
        <dbReference type="SAM" id="Coils"/>
    </source>
</evidence>
<protein>
    <recommendedName>
        <fullName evidence="14">Ion transport domain-containing protein</fullName>
    </recommendedName>
</protein>
<gene>
    <name evidence="15" type="ORF">DBRI00130_LOCUS15007</name>
</gene>
<dbReference type="EMBL" id="HBNS01018846">
    <property type="protein sequence ID" value="CAE4607375.1"/>
    <property type="molecule type" value="Transcribed_RNA"/>
</dbReference>
<feature type="transmembrane region" description="Helical" evidence="13">
    <location>
        <begin position="807"/>
        <end position="831"/>
    </location>
</feature>
<feature type="coiled-coil region" evidence="12">
    <location>
        <begin position="879"/>
        <end position="938"/>
    </location>
</feature>
<keyword evidence="7" id="KW-0106">Calcium</keyword>
<keyword evidence="5 13" id="KW-0812">Transmembrane</keyword>
<dbReference type="Pfam" id="PF12796">
    <property type="entry name" value="Ank_2"/>
    <property type="match status" value="1"/>
</dbReference>
<feature type="transmembrane region" description="Helical" evidence="13">
    <location>
        <begin position="628"/>
        <end position="650"/>
    </location>
</feature>
<reference evidence="15" key="1">
    <citation type="submission" date="2021-01" db="EMBL/GenBank/DDBJ databases">
        <authorList>
            <person name="Corre E."/>
            <person name="Pelletier E."/>
            <person name="Niang G."/>
            <person name="Scheremetjew M."/>
            <person name="Finn R."/>
            <person name="Kale V."/>
            <person name="Holt S."/>
            <person name="Cochrane G."/>
            <person name="Meng A."/>
            <person name="Brown T."/>
            <person name="Cohen L."/>
        </authorList>
    </citation>
    <scope>NUCLEOTIDE SEQUENCE</scope>
    <source>
        <strain evidence="15">GSO104</strain>
    </source>
</reference>
<evidence type="ECO:0000256" key="2">
    <source>
        <dbReference type="ARBA" id="ARBA00022448"/>
    </source>
</evidence>
<evidence type="ECO:0000256" key="3">
    <source>
        <dbReference type="ARBA" id="ARBA00022475"/>
    </source>
</evidence>
<sequence>MSNHRGRPRNSTFQDEPAELRIAGNENNPVVQDGAPNIEGLTIDLNEYSYNRDLNERGTSRQGGADNGNGAIDIDDVTFNNSTIATDDVGHDVTRLYTICEEASNRQGEAGNRRNSLAASIQSVDVMSSTWDAIREWLAAHPMPGERAVAATYQGQFMTTALHIVCKLQSPPTDIVQDLIDCAPETVAWADSNDWLPLHLACAFGASYDVLSLLVQAYPEGRVAQDKRRRTPLHFAFGATRSEETASDINSGDGNDESMDGNGICDIVRLLSDSGAARLSDGTGKLPIHYACAYGTSAAALQILFDTHPNSIFANEDKGRTPLHFAMVNAHRPMSPSVVAFLLSVKDTDIINIPDNSGDLPLSLFAKAVSFDPYAAEKNENAFKCLELYINAKPHPTAEFYEALFAITSHNKKLSHEIRKRCFRTYLATKPLVGKEFFDAIKRLPTWLQIEAFISPSSSMMEYLNSKTSEPIPTMMLMLDFTFLVLLVVFFQLSANETIDCLFDNKGVGDSFPAYLGVLLTISIYLCVKEIMQIIRYFKAGSLRTLWFSDVKNILDVCLVVVTFLWCSVMFQCIQEDQSFDSSGKEWYKAAMAFTVLLYTLTFLLFLKSVLIDFAVFVSGMTNVIRNLLTFLVSLMIVLLAFAGAFALVFQGTRTCNGTEDNSLYTTEKNGMDSKFCTFRESLVTAYFMLLGQIGPEETDDSIIGKWIYAIFMFIVVILLTNVLIAIVTESYNHIKASKAQQVFWYNRFAFICEVDAIAEVLPKHKCFERFMDWSHRTWRIWNDFRNEEIEYVTDSTLSIDSFLSGILFLVTYFLVFLWLIAGLVSLGLLWPPQVRQFIFGYNFEEMTTARVMKHAENNMNEGIMKQINDLKKETKMQRIGLKKDVDDIKQQINGLKEETRMQVNRLAEDVNVIKAQMNSFNADMEEIKELLRALSKE</sequence>
<feature type="transmembrane region" description="Helical" evidence="13">
    <location>
        <begin position="707"/>
        <end position="729"/>
    </location>
</feature>
<evidence type="ECO:0000259" key="14">
    <source>
        <dbReference type="Pfam" id="PF00520"/>
    </source>
</evidence>
<dbReference type="GO" id="GO:0098703">
    <property type="term" value="P:calcium ion import across plasma membrane"/>
    <property type="evidence" value="ECO:0007669"/>
    <property type="project" value="TreeGrafter"/>
</dbReference>
<evidence type="ECO:0000256" key="10">
    <source>
        <dbReference type="ARBA" id="ARBA00023136"/>
    </source>
</evidence>
<keyword evidence="10 13" id="KW-0472">Membrane</keyword>
<evidence type="ECO:0000256" key="9">
    <source>
        <dbReference type="ARBA" id="ARBA00023065"/>
    </source>
</evidence>
<dbReference type="Pfam" id="PF00520">
    <property type="entry name" value="Ion_trans"/>
    <property type="match status" value="1"/>
</dbReference>
<dbReference type="InterPro" id="IPR036770">
    <property type="entry name" value="Ankyrin_rpt-contain_sf"/>
</dbReference>
<evidence type="ECO:0000256" key="1">
    <source>
        <dbReference type="ARBA" id="ARBA00004651"/>
    </source>
</evidence>
<comment type="subcellular location">
    <subcellularLocation>
        <location evidence="1">Cell membrane</location>
        <topology evidence="1">Multi-pass membrane protein</topology>
    </subcellularLocation>
</comment>
<evidence type="ECO:0000256" key="5">
    <source>
        <dbReference type="ARBA" id="ARBA00022692"/>
    </source>
</evidence>
<dbReference type="Gene3D" id="1.25.40.20">
    <property type="entry name" value="Ankyrin repeat-containing domain"/>
    <property type="match status" value="1"/>
</dbReference>
<dbReference type="PANTHER" id="PTHR10582:SF2">
    <property type="entry name" value="INACTIVE"/>
    <property type="match status" value="1"/>
</dbReference>
<dbReference type="PANTHER" id="PTHR10582">
    <property type="entry name" value="TRANSIENT RECEPTOR POTENTIAL ION CHANNEL PROTEIN"/>
    <property type="match status" value="1"/>
</dbReference>
<keyword evidence="8 13" id="KW-1133">Transmembrane helix</keyword>
<feature type="transmembrane region" description="Helical" evidence="13">
    <location>
        <begin position="475"/>
        <end position="494"/>
    </location>
</feature>
<keyword evidence="3" id="KW-1003">Cell membrane</keyword>
<keyword evidence="4" id="KW-0109">Calcium transport</keyword>
<dbReference type="InterPro" id="IPR002110">
    <property type="entry name" value="Ankyrin_rpt"/>
</dbReference>
<dbReference type="InterPro" id="IPR005821">
    <property type="entry name" value="Ion_trans_dom"/>
</dbReference>
<keyword evidence="12" id="KW-0175">Coiled coil</keyword>
<feature type="domain" description="Ion transport" evidence="14">
    <location>
        <begin position="483"/>
        <end position="738"/>
    </location>
</feature>
<dbReference type="AlphaFoldDB" id="A0A7S4R974"/>
<evidence type="ECO:0000256" key="8">
    <source>
        <dbReference type="ARBA" id="ARBA00022989"/>
    </source>
</evidence>